<evidence type="ECO:0000256" key="1">
    <source>
        <dbReference type="SAM" id="SignalP"/>
    </source>
</evidence>
<sequence>MKPIVASLLGSFALTASAFCACKPAPAESPGELPGALVARLRAELPEHHAACDVALSGPCAVRGDLDGDGAIDDVVLVRSRAGAGGIAILWGTGAAELLGGGRRGQWWTRTEVPDLGGRPDAPPRPTEIDADFGWLARWELRPRALRDGLPVLVGRIGPRIVESPAPGALGDGLLLDGGDAAAVLYRTRGGWTLMHLGF</sequence>
<keyword evidence="1" id="KW-0732">Signal</keyword>
<protein>
    <recommendedName>
        <fullName evidence="4">VCBS repeat-containing protein</fullName>
    </recommendedName>
</protein>
<accession>A0A6N7PT32</accession>
<dbReference type="RefSeq" id="WP_153820250.1">
    <property type="nucleotide sequence ID" value="NZ_WJIE01000004.1"/>
</dbReference>
<proteinExistence type="predicted"/>
<feature type="signal peptide" evidence="1">
    <location>
        <begin position="1"/>
        <end position="18"/>
    </location>
</feature>
<dbReference type="EMBL" id="WJIE01000004">
    <property type="protein sequence ID" value="MRG93415.1"/>
    <property type="molecule type" value="Genomic_DNA"/>
</dbReference>
<evidence type="ECO:0008006" key="4">
    <source>
        <dbReference type="Google" id="ProtNLM"/>
    </source>
</evidence>
<organism evidence="2 3">
    <name type="scientific">Polyangium spumosum</name>
    <dbReference type="NCBI Taxonomy" id="889282"/>
    <lineage>
        <taxon>Bacteria</taxon>
        <taxon>Pseudomonadati</taxon>
        <taxon>Myxococcota</taxon>
        <taxon>Polyangia</taxon>
        <taxon>Polyangiales</taxon>
        <taxon>Polyangiaceae</taxon>
        <taxon>Polyangium</taxon>
    </lineage>
</organism>
<name>A0A6N7PT32_9BACT</name>
<reference evidence="2 3" key="1">
    <citation type="submission" date="2019-10" db="EMBL/GenBank/DDBJ databases">
        <title>A soil myxobacterium in the family Polyangiaceae.</title>
        <authorList>
            <person name="Li Y."/>
            <person name="Wang J."/>
        </authorList>
    </citation>
    <scope>NUCLEOTIDE SEQUENCE [LARGE SCALE GENOMIC DNA]</scope>
    <source>
        <strain evidence="2 3">DSM 14734</strain>
    </source>
</reference>
<evidence type="ECO:0000313" key="3">
    <source>
        <dbReference type="Proteomes" id="UP000440224"/>
    </source>
</evidence>
<feature type="chain" id="PRO_5026883994" description="VCBS repeat-containing protein" evidence="1">
    <location>
        <begin position="19"/>
        <end position="199"/>
    </location>
</feature>
<gene>
    <name evidence="2" type="ORF">GF068_16060</name>
</gene>
<dbReference type="PROSITE" id="PS51257">
    <property type="entry name" value="PROKAR_LIPOPROTEIN"/>
    <property type="match status" value="1"/>
</dbReference>
<dbReference type="OrthoDB" id="9859377at2"/>
<comment type="caution">
    <text evidence="2">The sequence shown here is derived from an EMBL/GenBank/DDBJ whole genome shotgun (WGS) entry which is preliminary data.</text>
</comment>
<dbReference type="Proteomes" id="UP000440224">
    <property type="component" value="Unassembled WGS sequence"/>
</dbReference>
<keyword evidence="3" id="KW-1185">Reference proteome</keyword>
<evidence type="ECO:0000313" key="2">
    <source>
        <dbReference type="EMBL" id="MRG93415.1"/>
    </source>
</evidence>
<dbReference type="AlphaFoldDB" id="A0A6N7PT32"/>